<dbReference type="OrthoDB" id="197206at2759"/>
<dbReference type="GO" id="GO:0006437">
    <property type="term" value="P:tyrosyl-tRNA aminoacylation"/>
    <property type="evidence" value="ECO:0007669"/>
    <property type="project" value="TreeGrafter"/>
</dbReference>
<evidence type="ECO:0000313" key="5">
    <source>
        <dbReference type="Proteomes" id="UP000325577"/>
    </source>
</evidence>
<dbReference type="Gene3D" id="1.10.240.10">
    <property type="entry name" value="Tyrosyl-Transfer RNA Synthetase"/>
    <property type="match status" value="1"/>
</dbReference>
<evidence type="ECO:0000256" key="2">
    <source>
        <dbReference type="ARBA" id="ARBA00033323"/>
    </source>
</evidence>
<dbReference type="InterPro" id="IPR050489">
    <property type="entry name" value="Tyr-tRNA_synthase"/>
</dbReference>
<evidence type="ECO:0000256" key="1">
    <source>
        <dbReference type="ARBA" id="ARBA00013160"/>
    </source>
</evidence>
<dbReference type="PANTHER" id="PTHR46264:SF4">
    <property type="entry name" value="TYROSINE--TRNA LIGASE, CYTOPLASMIC"/>
    <property type="match status" value="1"/>
</dbReference>
<protein>
    <recommendedName>
        <fullName evidence="1">tyrosine--tRNA ligase</fullName>
        <ecNumber evidence="1">6.1.1.1</ecNumber>
    </recommendedName>
    <alternativeName>
        <fullName evidence="2">Tyrosyl-tRNA synthetase</fullName>
    </alternativeName>
</protein>
<name>A0A5J5AVQ7_9ASTE</name>
<accession>A0A5J5AVQ7</accession>
<evidence type="ECO:0000313" key="4">
    <source>
        <dbReference type="EMBL" id="KAA8534424.1"/>
    </source>
</evidence>
<dbReference type="GO" id="GO:0004831">
    <property type="term" value="F:tyrosine-tRNA ligase activity"/>
    <property type="evidence" value="ECO:0007669"/>
    <property type="project" value="UniProtKB-EC"/>
</dbReference>
<dbReference type="EC" id="6.1.1.1" evidence="1"/>
<keyword evidence="5" id="KW-1185">Reference proteome</keyword>
<dbReference type="EMBL" id="CM018041">
    <property type="protein sequence ID" value="KAA8534424.1"/>
    <property type="molecule type" value="Genomic_DNA"/>
</dbReference>
<evidence type="ECO:0000256" key="3">
    <source>
        <dbReference type="ARBA" id="ARBA00048248"/>
    </source>
</evidence>
<dbReference type="AlphaFoldDB" id="A0A5J5AVQ7"/>
<reference evidence="4 5" key="1">
    <citation type="submission" date="2019-09" db="EMBL/GenBank/DDBJ databases">
        <title>A chromosome-level genome assembly of the Chinese tupelo Nyssa sinensis.</title>
        <authorList>
            <person name="Yang X."/>
            <person name="Kang M."/>
            <person name="Yang Y."/>
            <person name="Xiong H."/>
            <person name="Wang M."/>
            <person name="Zhang Z."/>
            <person name="Wang Z."/>
            <person name="Wu H."/>
            <person name="Ma T."/>
            <person name="Liu J."/>
            <person name="Xi Z."/>
        </authorList>
    </citation>
    <scope>NUCLEOTIDE SEQUENCE [LARGE SCALE GENOMIC DNA]</scope>
    <source>
        <strain evidence="4">J267</strain>
        <tissue evidence="4">Leaf</tissue>
    </source>
</reference>
<dbReference type="PANTHER" id="PTHR46264">
    <property type="entry name" value="TYROSINE-TRNA LIGASE"/>
    <property type="match status" value="1"/>
</dbReference>
<dbReference type="Proteomes" id="UP000325577">
    <property type="component" value="Linkage Group LG18"/>
</dbReference>
<proteinExistence type="predicted"/>
<dbReference type="GO" id="GO:0005737">
    <property type="term" value="C:cytoplasm"/>
    <property type="evidence" value="ECO:0007669"/>
    <property type="project" value="TreeGrafter"/>
</dbReference>
<comment type="catalytic activity">
    <reaction evidence="3">
        <text>tRNA(Tyr) + L-tyrosine + ATP = L-tyrosyl-tRNA(Tyr) + AMP + diphosphate + H(+)</text>
        <dbReference type="Rhea" id="RHEA:10220"/>
        <dbReference type="Rhea" id="RHEA-COMP:9706"/>
        <dbReference type="Rhea" id="RHEA-COMP:9707"/>
        <dbReference type="ChEBI" id="CHEBI:15378"/>
        <dbReference type="ChEBI" id="CHEBI:30616"/>
        <dbReference type="ChEBI" id="CHEBI:33019"/>
        <dbReference type="ChEBI" id="CHEBI:58315"/>
        <dbReference type="ChEBI" id="CHEBI:78442"/>
        <dbReference type="ChEBI" id="CHEBI:78536"/>
        <dbReference type="ChEBI" id="CHEBI:456215"/>
        <dbReference type="EC" id="6.1.1.1"/>
    </reaction>
</comment>
<organism evidence="4 5">
    <name type="scientific">Nyssa sinensis</name>
    <dbReference type="NCBI Taxonomy" id="561372"/>
    <lineage>
        <taxon>Eukaryota</taxon>
        <taxon>Viridiplantae</taxon>
        <taxon>Streptophyta</taxon>
        <taxon>Embryophyta</taxon>
        <taxon>Tracheophyta</taxon>
        <taxon>Spermatophyta</taxon>
        <taxon>Magnoliopsida</taxon>
        <taxon>eudicotyledons</taxon>
        <taxon>Gunneridae</taxon>
        <taxon>Pentapetalae</taxon>
        <taxon>asterids</taxon>
        <taxon>Cornales</taxon>
        <taxon>Nyssaceae</taxon>
        <taxon>Nyssa</taxon>
    </lineage>
</organism>
<gene>
    <name evidence="4" type="ORF">F0562_031941</name>
</gene>
<sequence>MDQRKVNTCFLVCCKGKRRCQKVIHHLPSLWTDDEAEVERNAANGGEKTFSSFEELVADYQNGNLHLGDLKPALSKALNKILQVMLLCMSYQNYAFSPYPVLCSGSAHLCSREITLGIDILLEYLVRCSQLTIFVLRNVLFLFIDVAKALNFLGPVRDHFNNDANAKELLKRVKSYKVTK</sequence>